<dbReference type="SUPFAM" id="SSF52025">
    <property type="entry name" value="PA domain"/>
    <property type="match status" value="1"/>
</dbReference>
<dbReference type="OrthoDB" id="5841748at2759"/>
<dbReference type="InterPro" id="IPR039373">
    <property type="entry name" value="Peptidase_M28B"/>
</dbReference>
<feature type="compositionally biased region" description="Polar residues" evidence="2">
    <location>
        <begin position="22"/>
        <end position="39"/>
    </location>
</feature>
<dbReference type="SUPFAM" id="SSF53187">
    <property type="entry name" value="Zn-dependent exopeptidases"/>
    <property type="match status" value="1"/>
</dbReference>
<feature type="compositionally biased region" description="Basic and acidic residues" evidence="2">
    <location>
        <begin position="81"/>
        <end position="94"/>
    </location>
</feature>
<proteinExistence type="inferred from homology"/>
<dbReference type="AlphaFoldDB" id="A0A395IWS0"/>
<dbReference type="InterPro" id="IPR007365">
    <property type="entry name" value="TFR-like_dimer_dom"/>
</dbReference>
<sequence length="727" mass="81031">MPDEKHLYEALPIPTYSEAIGESSQGSTPLTPRSDSSNEPAHPAEREGLLGHDPGARIPVPTRRAGYRPPPTEDGVSNRGSMERDTFLNQRGERESEDDDEMFPAESVRIFVQESASEERIVRWMNRITETDHLAGTEGDYILAEIVQELMVKNNLEDAKIDEPQLYTNPPRQQTPAFHGHSKAGDVTGPLIYCNYGSRADYKRFYDSGMDTRGAIALVRYYGTQGDRALKVKAAEAWGFKAVIMYSDPADDGFTLGDTAPNGRYMPKDGVQRGAVSLMSWVVGDVLTPGWASVKGAKRISKENNPGLPNIPSIPISWGDAQKLLQSIQGFGLESPPEWTGAVPDVKYWTGNLSTPKVHLVNEQDEVEQQPIWNVLDPGSGTAVFLEVMHIFGDLVSRGWRPQRTIEFASWDGEEYNLIGSTEHVEKNMEKLRKDAFVYLNVDVGVGGNKFRAAGSPIFKKALLRVLDRTTDPYRNATLRQLWDERGAQLDGLGAGSDYVAFQDMAGTSSLDFGFEGPVYPYHSAYDNFEWMASQGDPDFRYHKLLAQVWALLILEFCDRAVLPFDIRAYSASVTKWVMDLENWADSKGPNQAGSIPWTTEPLREAALQFAQDSRRFEKFELEWDGLVLASGGFESPGLASHRKSHNTRMANFETHLLDLEEGGGIPNRTQFKHVIFGPQLWSGYEEAYFPAIRDAVEVGDWGLAKKMLEKAANIIKRASSKMADGK</sequence>
<name>A0A395IWS0_9HELO</name>
<feature type="domain" description="Transferrin receptor-like dimerisation" evidence="4">
    <location>
        <begin position="600"/>
        <end position="723"/>
    </location>
</feature>
<dbReference type="SUPFAM" id="SSF47672">
    <property type="entry name" value="Transferrin receptor-like dimerisation domain"/>
    <property type="match status" value="1"/>
</dbReference>
<dbReference type="GO" id="GO:0004180">
    <property type="term" value="F:carboxypeptidase activity"/>
    <property type="evidence" value="ECO:0007669"/>
    <property type="project" value="TreeGrafter"/>
</dbReference>
<evidence type="ECO:0000313" key="6">
    <source>
        <dbReference type="EMBL" id="RAL63863.1"/>
    </source>
</evidence>
<dbReference type="Gene3D" id="3.40.630.10">
    <property type="entry name" value="Zn peptidases"/>
    <property type="match status" value="1"/>
</dbReference>
<evidence type="ECO:0000256" key="2">
    <source>
        <dbReference type="SAM" id="MobiDB-lite"/>
    </source>
</evidence>
<evidence type="ECO:0000259" key="3">
    <source>
        <dbReference type="Pfam" id="PF02225"/>
    </source>
</evidence>
<dbReference type="PANTHER" id="PTHR10404">
    <property type="entry name" value="N-ACETYLATED-ALPHA-LINKED ACIDIC DIPEPTIDASE"/>
    <property type="match status" value="1"/>
</dbReference>
<dbReference type="PANTHER" id="PTHR10404:SF71">
    <property type="entry name" value="CARBOXYPEPTIDASE TRE2, PUTATIVE (AFU_ORTHOLOGUE AFUA_3G10650)-RELATED"/>
    <property type="match status" value="1"/>
</dbReference>
<dbReference type="FunFam" id="3.40.630.10:FF:000101">
    <property type="entry name" value="N-acetylated alpha-linked acidic dipeptidase like 1"/>
    <property type="match status" value="1"/>
</dbReference>
<evidence type="ECO:0000313" key="7">
    <source>
        <dbReference type="Proteomes" id="UP000249056"/>
    </source>
</evidence>
<dbReference type="Pfam" id="PF04253">
    <property type="entry name" value="TFR_dimer"/>
    <property type="match status" value="1"/>
</dbReference>
<gene>
    <name evidence="6" type="ORF">DID88_003506</name>
</gene>
<dbReference type="InterPro" id="IPR003137">
    <property type="entry name" value="PA_domain"/>
</dbReference>
<evidence type="ECO:0000259" key="5">
    <source>
        <dbReference type="Pfam" id="PF04389"/>
    </source>
</evidence>
<organism evidence="6 7">
    <name type="scientific">Monilinia fructigena</name>
    <dbReference type="NCBI Taxonomy" id="38457"/>
    <lineage>
        <taxon>Eukaryota</taxon>
        <taxon>Fungi</taxon>
        <taxon>Dikarya</taxon>
        <taxon>Ascomycota</taxon>
        <taxon>Pezizomycotina</taxon>
        <taxon>Leotiomycetes</taxon>
        <taxon>Helotiales</taxon>
        <taxon>Sclerotiniaceae</taxon>
        <taxon>Monilinia</taxon>
    </lineage>
</organism>
<evidence type="ECO:0000256" key="1">
    <source>
        <dbReference type="ARBA" id="ARBA00005634"/>
    </source>
</evidence>
<dbReference type="EMBL" id="QKRW01000017">
    <property type="protein sequence ID" value="RAL63863.1"/>
    <property type="molecule type" value="Genomic_DNA"/>
</dbReference>
<accession>A0A395IWS0</accession>
<feature type="domain" description="Peptidase M28" evidence="5">
    <location>
        <begin position="375"/>
        <end position="530"/>
    </location>
</feature>
<reference evidence="6 7" key="1">
    <citation type="submission" date="2018-06" db="EMBL/GenBank/DDBJ databases">
        <title>Genome Sequence of the Brown Rot Fungal Pathogen Monilinia fructigena.</title>
        <authorList>
            <person name="Landi L."/>
            <person name="De Miccolis Angelini R.M."/>
            <person name="Pollastro S."/>
            <person name="Abate D."/>
            <person name="Faretra F."/>
            <person name="Romanazzi G."/>
        </authorList>
    </citation>
    <scope>NUCLEOTIDE SEQUENCE [LARGE SCALE GENOMIC DNA]</scope>
    <source>
        <strain evidence="6 7">Mfrg269</strain>
    </source>
</reference>
<dbReference type="Pfam" id="PF02225">
    <property type="entry name" value="PA"/>
    <property type="match status" value="1"/>
</dbReference>
<dbReference type="Gene3D" id="3.50.30.30">
    <property type="match status" value="1"/>
</dbReference>
<dbReference type="Gene3D" id="1.20.930.40">
    <property type="entry name" value="Transferrin receptor-like, dimerisation domain"/>
    <property type="match status" value="1"/>
</dbReference>
<dbReference type="Pfam" id="PF04389">
    <property type="entry name" value="Peptidase_M28"/>
    <property type="match status" value="1"/>
</dbReference>
<dbReference type="InterPro" id="IPR046450">
    <property type="entry name" value="PA_dom_sf"/>
</dbReference>
<evidence type="ECO:0008006" key="8">
    <source>
        <dbReference type="Google" id="ProtNLM"/>
    </source>
</evidence>
<protein>
    <recommendedName>
        <fullName evidence="8">Peptide hydrolase</fullName>
    </recommendedName>
</protein>
<comment type="caution">
    <text evidence="6">The sequence shown here is derived from an EMBL/GenBank/DDBJ whole genome shotgun (WGS) entry which is preliminary data.</text>
</comment>
<dbReference type="InterPro" id="IPR036757">
    <property type="entry name" value="TFR-like_dimer_dom_sf"/>
</dbReference>
<dbReference type="Proteomes" id="UP000249056">
    <property type="component" value="Unassembled WGS sequence"/>
</dbReference>
<evidence type="ECO:0000259" key="4">
    <source>
        <dbReference type="Pfam" id="PF04253"/>
    </source>
</evidence>
<dbReference type="InterPro" id="IPR007484">
    <property type="entry name" value="Peptidase_M28"/>
</dbReference>
<dbReference type="CDD" id="cd02121">
    <property type="entry name" value="PA_GCPII_like"/>
    <property type="match status" value="1"/>
</dbReference>
<comment type="similarity">
    <text evidence="1">Belongs to the peptidase M28 family. M28B subfamily.</text>
</comment>
<feature type="domain" description="PA" evidence="3">
    <location>
        <begin position="187"/>
        <end position="275"/>
    </location>
</feature>
<keyword evidence="7" id="KW-1185">Reference proteome</keyword>
<feature type="region of interest" description="Disordered" evidence="2">
    <location>
        <begin position="1"/>
        <end position="101"/>
    </location>
</feature>